<dbReference type="AlphaFoldDB" id="V5SF68"/>
<comment type="catalytic activity">
    <reaction evidence="1 6">
        <text>2-phosphoglycolate + H2O = glycolate + phosphate</text>
        <dbReference type="Rhea" id="RHEA:14369"/>
        <dbReference type="ChEBI" id="CHEBI:15377"/>
        <dbReference type="ChEBI" id="CHEBI:29805"/>
        <dbReference type="ChEBI" id="CHEBI:43474"/>
        <dbReference type="ChEBI" id="CHEBI:58033"/>
        <dbReference type="EC" id="3.1.3.18"/>
    </reaction>
</comment>
<comment type="cofactor">
    <cofactor evidence="2 6">
        <name>Mg(2+)</name>
        <dbReference type="ChEBI" id="CHEBI:18420"/>
    </cofactor>
</comment>
<feature type="binding site" evidence="6">
    <location>
        <position position="11"/>
    </location>
    <ligand>
        <name>Mg(2+)</name>
        <dbReference type="ChEBI" id="CHEBI:18420"/>
    </ligand>
</feature>
<comment type="pathway">
    <text evidence="3 6">Organic acid metabolism; glycolate biosynthesis; glycolate from 2-phosphoglycolate: step 1/1.</text>
</comment>
<dbReference type="EMBL" id="CP006912">
    <property type="protein sequence ID" value="AHB48690.1"/>
    <property type="molecule type" value="Genomic_DNA"/>
</dbReference>
<evidence type="ECO:0000313" key="8">
    <source>
        <dbReference type="Proteomes" id="UP000018542"/>
    </source>
</evidence>
<comment type="function">
    <text evidence="6">Specifically catalyzes the dephosphorylation of 2-phosphoglycolate. Is involved in the dissimilation of the intracellular 2-phosphoglycolate formed during the DNA repair of 3'-phosphoglycolate ends, a major class of DNA lesions induced by oxidative stress.</text>
</comment>
<dbReference type="InterPro" id="IPR050155">
    <property type="entry name" value="HAD-like_hydrolase_sf"/>
</dbReference>
<dbReference type="EC" id="3.1.3.18" evidence="5 6"/>
<keyword evidence="6" id="KW-0479">Metal-binding</keyword>
<dbReference type="Proteomes" id="UP000018542">
    <property type="component" value="Chromosome"/>
</dbReference>
<dbReference type="HOGENOM" id="CLU_045011_19_1_5"/>
<keyword evidence="8" id="KW-1185">Reference proteome</keyword>
<evidence type="ECO:0000256" key="2">
    <source>
        <dbReference type="ARBA" id="ARBA00001946"/>
    </source>
</evidence>
<comment type="similarity">
    <text evidence="4 6">Belongs to the HAD-like hydrolase superfamily. CbbY/CbbZ/Gph/YieH family.</text>
</comment>
<dbReference type="HAMAP" id="MF_00495">
    <property type="entry name" value="GPH_hydrolase_bact"/>
    <property type="match status" value="1"/>
</dbReference>
<evidence type="ECO:0000313" key="7">
    <source>
        <dbReference type="EMBL" id="AHB48690.1"/>
    </source>
</evidence>
<dbReference type="InterPro" id="IPR023198">
    <property type="entry name" value="PGP-like_dom2"/>
</dbReference>
<protein>
    <recommendedName>
        <fullName evidence="5 6">Phosphoglycolate phosphatase</fullName>
        <shortName evidence="6">PGP</shortName>
        <shortName evidence="6">PGPase</shortName>
        <ecNumber evidence="5 6">3.1.3.18</ecNumber>
    </recommendedName>
</protein>
<dbReference type="Gene3D" id="1.10.150.240">
    <property type="entry name" value="Putative phosphatase, domain 2"/>
    <property type="match status" value="1"/>
</dbReference>
<dbReference type="InterPro" id="IPR023214">
    <property type="entry name" value="HAD_sf"/>
</dbReference>
<dbReference type="PANTHER" id="PTHR43434">
    <property type="entry name" value="PHOSPHOGLYCOLATE PHOSPHATASE"/>
    <property type="match status" value="1"/>
</dbReference>
<dbReference type="InterPro" id="IPR041492">
    <property type="entry name" value="HAD_2"/>
</dbReference>
<dbReference type="SFLD" id="SFLDS00003">
    <property type="entry name" value="Haloacid_Dehalogenase"/>
    <property type="match status" value="1"/>
</dbReference>
<evidence type="ECO:0000256" key="6">
    <source>
        <dbReference type="HAMAP-Rule" id="MF_00495"/>
    </source>
</evidence>
<keyword evidence="6" id="KW-0119">Carbohydrate metabolism</keyword>
<sequence>MPMHNATLVFDLDGTLVDTAPDLVAATNHALADLALPPVPAETLRHAIGFGARRMIVVGLKETGVTLDEPEIDRLLARFLAYYEPNLARESRPFEGAIAALEQFRSEGARLAVCTNKRLALAEQLLAELGVRDLFAAVAGRDTFPVHKPHPGHLTGTIALAGGDKAAAVMVGDTGIDIETARTAGIPSIACTFGYSDVPVATYEPDTVIDSYADLDAAVRKLLARAPAS</sequence>
<feature type="binding site" evidence="6">
    <location>
        <position position="173"/>
    </location>
    <ligand>
        <name>Mg(2+)</name>
        <dbReference type="ChEBI" id="CHEBI:18420"/>
    </ligand>
</feature>
<evidence type="ECO:0000256" key="1">
    <source>
        <dbReference type="ARBA" id="ARBA00000830"/>
    </source>
</evidence>
<dbReference type="KEGG" id="hni:W911_10265"/>
<dbReference type="PATRIC" id="fig|1029756.8.peg.2132"/>
<dbReference type="Gene3D" id="3.40.50.1000">
    <property type="entry name" value="HAD superfamily/HAD-like"/>
    <property type="match status" value="1"/>
</dbReference>
<dbReference type="GO" id="GO:0046295">
    <property type="term" value="P:glycolate biosynthetic process"/>
    <property type="evidence" value="ECO:0007669"/>
    <property type="project" value="UniProtKB-UniRule"/>
</dbReference>
<dbReference type="GO" id="GO:0005975">
    <property type="term" value="P:carbohydrate metabolic process"/>
    <property type="evidence" value="ECO:0007669"/>
    <property type="project" value="InterPro"/>
</dbReference>
<dbReference type="GO" id="GO:0006281">
    <property type="term" value="P:DNA repair"/>
    <property type="evidence" value="ECO:0007669"/>
    <property type="project" value="TreeGrafter"/>
</dbReference>
<accession>V5SF68</accession>
<proteinExistence type="inferred from homology"/>
<feature type="active site" description="Nucleophile" evidence="6">
    <location>
        <position position="11"/>
    </location>
</feature>
<evidence type="ECO:0000256" key="3">
    <source>
        <dbReference type="ARBA" id="ARBA00004818"/>
    </source>
</evidence>
<dbReference type="SFLD" id="SFLDG01135">
    <property type="entry name" value="C1.5.6:_HAD__Beta-PGM__Phospha"/>
    <property type="match status" value="1"/>
</dbReference>
<name>V5SF68_9HYPH</name>
<dbReference type="GO" id="GO:0008967">
    <property type="term" value="F:phosphoglycolate phosphatase activity"/>
    <property type="evidence" value="ECO:0007669"/>
    <property type="project" value="UniProtKB-UniRule"/>
</dbReference>
<reference evidence="7 8" key="1">
    <citation type="journal article" date="2014" name="Genome Announc.">
        <title>Complete Genome Sequence of Hyphomicrobium nitrativorans Strain NL23, a Denitrifying Bacterium Isolated from Biofilm of a Methanol-Fed Denitrification System Treating Seawater at the Montreal Biodome.</title>
        <authorList>
            <person name="Martineau C."/>
            <person name="Villeneuve C."/>
            <person name="Mauffrey F."/>
            <person name="Villemur R."/>
        </authorList>
    </citation>
    <scope>NUCLEOTIDE SEQUENCE [LARGE SCALE GENOMIC DNA]</scope>
    <source>
        <strain evidence="7">NL23</strain>
    </source>
</reference>
<dbReference type="STRING" id="1029756.W911_10265"/>
<dbReference type="GO" id="GO:0046872">
    <property type="term" value="F:metal ion binding"/>
    <property type="evidence" value="ECO:0007669"/>
    <property type="project" value="UniProtKB-KW"/>
</dbReference>
<dbReference type="SUPFAM" id="SSF56784">
    <property type="entry name" value="HAD-like"/>
    <property type="match status" value="1"/>
</dbReference>
<dbReference type="SFLD" id="SFLDG01129">
    <property type="entry name" value="C1.5:_HAD__Beta-PGM__Phosphata"/>
    <property type="match status" value="1"/>
</dbReference>
<evidence type="ECO:0000256" key="4">
    <source>
        <dbReference type="ARBA" id="ARBA00006171"/>
    </source>
</evidence>
<keyword evidence="6" id="KW-0378">Hydrolase</keyword>
<dbReference type="GO" id="GO:0005829">
    <property type="term" value="C:cytosol"/>
    <property type="evidence" value="ECO:0007669"/>
    <property type="project" value="TreeGrafter"/>
</dbReference>
<organism evidence="7 8">
    <name type="scientific">Hyphomicrobium nitrativorans NL23</name>
    <dbReference type="NCBI Taxonomy" id="1029756"/>
    <lineage>
        <taxon>Bacteria</taxon>
        <taxon>Pseudomonadati</taxon>
        <taxon>Pseudomonadota</taxon>
        <taxon>Alphaproteobacteria</taxon>
        <taxon>Hyphomicrobiales</taxon>
        <taxon>Hyphomicrobiaceae</taxon>
        <taxon>Hyphomicrobium</taxon>
    </lineage>
</organism>
<dbReference type="Pfam" id="PF13419">
    <property type="entry name" value="HAD_2"/>
    <property type="match status" value="1"/>
</dbReference>
<keyword evidence="6" id="KW-0460">Magnesium</keyword>
<feature type="binding site" evidence="6">
    <location>
        <position position="13"/>
    </location>
    <ligand>
        <name>Mg(2+)</name>
        <dbReference type="ChEBI" id="CHEBI:18420"/>
    </ligand>
</feature>
<dbReference type="PANTHER" id="PTHR43434:SF1">
    <property type="entry name" value="PHOSPHOGLYCOLATE PHOSPHATASE"/>
    <property type="match status" value="1"/>
</dbReference>
<dbReference type="InterPro" id="IPR036412">
    <property type="entry name" value="HAD-like_sf"/>
</dbReference>
<evidence type="ECO:0000256" key="5">
    <source>
        <dbReference type="ARBA" id="ARBA00013078"/>
    </source>
</evidence>
<dbReference type="UniPathway" id="UPA00865">
    <property type="reaction ID" value="UER00834"/>
</dbReference>
<gene>
    <name evidence="7" type="ORF">W911_10265</name>
</gene>
<dbReference type="InterPro" id="IPR037512">
    <property type="entry name" value="PGPase_prok"/>
</dbReference>